<evidence type="ECO:0000256" key="8">
    <source>
        <dbReference type="ARBA" id="ARBA00026100"/>
    </source>
</evidence>
<evidence type="ECO:0000256" key="7">
    <source>
        <dbReference type="ARBA" id="ARBA00024603"/>
    </source>
</evidence>
<reference evidence="13" key="1">
    <citation type="journal article" date="2019" name="Int. J. Syst. Evol. Microbiol.">
        <title>The Global Catalogue of Microorganisms (GCM) 10K type strain sequencing project: providing services to taxonomists for standard genome sequencing and annotation.</title>
        <authorList>
            <consortium name="The Broad Institute Genomics Platform"/>
            <consortium name="The Broad Institute Genome Sequencing Center for Infectious Disease"/>
            <person name="Wu L."/>
            <person name="Ma J."/>
        </authorList>
    </citation>
    <scope>NUCLEOTIDE SEQUENCE [LARGE SCALE GENOMIC DNA]</scope>
    <source>
        <strain evidence="13">KCTC 52438</strain>
    </source>
</reference>
<dbReference type="Pfam" id="PF19310">
    <property type="entry name" value="TOP_N"/>
    <property type="match status" value="1"/>
</dbReference>
<comment type="similarity">
    <text evidence="1 9">Belongs to the peptidase M3 family.</text>
</comment>
<protein>
    <recommendedName>
        <fullName evidence="8">oligopeptidase A</fullName>
        <ecNumber evidence="8">3.4.24.70</ecNumber>
    </recommendedName>
</protein>
<evidence type="ECO:0000259" key="10">
    <source>
        <dbReference type="Pfam" id="PF01432"/>
    </source>
</evidence>
<dbReference type="PANTHER" id="PTHR11804">
    <property type="entry name" value="PROTEASE M3 THIMET OLIGOPEPTIDASE-RELATED"/>
    <property type="match status" value="1"/>
</dbReference>
<evidence type="ECO:0000256" key="1">
    <source>
        <dbReference type="ARBA" id="ARBA00006040"/>
    </source>
</evidence>
<dbReference type="InterPro" id="IPR001567">
    <property type="entry name" value="Pept_M3A_M3B_dom"/>
</dbReference>
<dbReference type="GO" id="GO:0004222">
    <property type="term" value="F:metalloendopeptidase activity"/>
    <property type="evidence" value="ECO:0007669"/>
    <property type="project" value="UniProtKB-EC"/>
</dbReference>
<dbReference type="Gene3D" id="1.20.1050.40">
    <property type="entry name" value="Endopeptidase. Chain P, domain 1"/>
    <property type="match status" value="1"/>
</dbReference>
<comment type="cofactor">
    <cofactor evidence="9">
        <name>Zn(2+)</name>
        <dbReference type="ChEBI" id="CHEBI:29105"/>
    </cofactor>
    <text evidence="9">Binds 1 zinc ion.</text>
</comment>
<dbReference type="InterPro" id="IPR024079">
    <property type="entry name" value="MetalloPept_cat_dom_sf"/>
</dbReference>
<comment type="catalytic activity">
    <reaction evidence="7">
        <text>Hydrolysis of oligopeptides, with broad specificity. Gly or Ala commonly occur as P1 or P1' residues, but more distant residues are also important, as is shown by the fact that Z-Gly-Pro-Gly-|-Gly-Pro-Ala is cleaved, but not Z-(Gly)(5).</text>
        <dbReference type="EC" id="3.4.24.70"/>
    </reaction>
</comment>
<dbReference type="InterPro" id="IPR024077">
    <property type="entry name" value="Neurolysin/TOP_dom2"/>
</dbReference>
<dbReference type="EC" id="3.4.24.70" evidence="8"/>
<dbReference type="InterPro" id="IPR034005">
    <property type="entry name" value="M3A_DCP"/>
</dbReference>
<dbReference type="SUPFAM" id="SSF55486">
    <property type="entry name" value="Metalloproteases ('zincins'), catalytic domain"/>
    <property type="match status" value="1"/>
</dbReference>
<name>A0ABV7HFP2_9GAMM</name>
<evidence type="ECO:0000256" key="5">
    <source>
        <dbReference type="ARBA" id="ARBA00022833"/>
    </source>
</evidence>
<evidence type="ECO:0000313" key="12">
    <source>
        <dbReference type="EMBL" id="MFC3152658.1"/>
    </source>
</evidence>
<sequence length="680" mass="77522">MSNPANPLLQNPELPQFSEIKPEHIQPAIQQLIETNEKNTEQLLQQLDTVTWDNLISVSDEWDDVLSKAWSPVSHMNSVVNSDELRDAYNACLPLLSEYSTKLGQNQDLFKAYKALADSDDYANLDTAQKQVVNDALRDFHLSGVDLPEDKKKRYAELKKQMSELTSKFSENVLDATNAWSKLITDVNELAGVPESALGLMKQQAEQAEQEGYRLTLDIPVYLPVMTYCENQALRQEMYTAYATKASDQGPNANEYDNTQIMYDILKCRKELAALLGFSNYAERSLATKMAENTDQVVDFLYDLAAKSKPVAQQDLDELKAFAKENFGVDEMNPWDVGFYGEKLKHARYDISQEQLRPYFPFPKVVAGMFQLVERLYGVTVIEISEFDRWHDQVYFYEIQKDGEAIARFYLDPYARAKKRGGAWMDECRVRRVREDGSLQLPVAYLVCNFTPPVGDQPALLTHDEVTTLFHEFGHGLHHMLTKIDYSAVSGINGVAWDAVELPSQFMENFCWEEEVLAFMSGHYETGEPLPKELFDKMIAAKNFQSGMQMVRQLEFSLFDFILHRDFDDSTDIQEVLNQVREKVAVIIPPEWHRFPNSFSHIFAGGYAAGYYSYKWAEVLSADAFSRFEEEGLFNPEVGHSFLSNILEKGGSSAPMDLFVAFRGRKPTVDALLRHSGITK</sequence>
<evidence type="ECO:0000256" key="3">
    <source>
        <dbReference type="ARBA" id="ARBA00022723"/>
    </source>
</evidence>
<evidence type="ECO:0000256" key="4">
    <source>
        <dbReference type="ARBA" id="ARBA00022801"/>
    </source>
</evidence>
<dbReference type="Proteomes" id="UP001595476">
    <property type="component" value="Unassembled WGS sequence"/>
</dbReference>
<dbReference type="Gene3D" id="3.40.390.10">
    <property type="entry name" value="Collagenase (Catalytic Domain)"/>
    <property type="match status" value="1"/>
</dbReference>
<evidence type="ECO:0000259" key="11">
    <source>
        <dbReference type="Pfam" id="PF19310"/>
    </source>
</evidence>
<dbReference type="EMBL" id="JBHRSZ010000007">
    <property type="protein sequence ID" value="MFC3152658.1"/>
    <property type="molecule type" value="Genomic_DNA"/>
</dbReference>
<dbReference type="RefSeq" id="WP_386722585.1">
    <property type="nucleotide sequence ID" value="NZ_JBHRSZ010000007.1"/>
</dbReference>
<comment type="caution">
    <text evidence="12">The sequence shown here is derived from an EMBL/GenBank/DDBJ whole genome shotgun (WGS) entry which is preliminary data.</text>
</comment>
<dbReference type="PANTHER" id="PTHR11804:SF84">
    <property type="entry name" value="SACCHAROLYSIN"/>
    <property type="match status" value="1"/>
</dbReference>
<evidence type="ECO:0000256" key="6">
    <source>
        <dbReference type="ARBA" id="ARBA00023049"/>
    </source>
</evidence>
<keyword evidence="3 9" id="KW-0479">Metal-binding</keyword>
<proteinExistence type="inferred from homology"/>
<organism evidence="12 13">
    <name type="scientific">Litoribrevibacter euphylliae</name>
    <dbReference type="NCBI Taxonomy" id="1834034"/>
    <lineage>
        <taxon>Bacteria</taxon>
        <taxon>Pseudomonadati</taxon>
        <taxon>Pseudomonadota</taxon>
        <taxon>Gammaproteobacteria</taxon>
        <taxon>Oceanospirillales</taxon>
        <taxon>Oceanospirillaceae</taxon>
        <taxon>Litoribrevibacter</taxon>
    </lineage>
</organism>
<accession>A0ABV7HFP2</accession>
<feature type="domain" description="Oligopeptidase A N-terminal" evidence="11">
    <location>
        <begin position="29"/>
        <end position="152"/>
    </location>
</feature>
<evidence type="ECO:0000313" key="13">
    <source>
        <dbReference type="Proteomes" id="UP001595476"/>
    </source>
</evidence>
<dbReference type="Gene3D" id="1.10.1370.10">
    <property type="entry name" value="Neurolysin, domain 3"/>
    <property type="match status" value="1"/>
</dbReference>
<keyword evidence="6 9" id="KW-0482">Metalloprotease</keyword>
<dbReference type="NCBIfam" id="NF008159">
    <property type="entry name" value="PRK10911.1"/>
    <property type="match status" value="1"/>
</dbReference>
<keyword evidence="5 9" id="KW-0862">Zinc</keyword>
<feature type="domain" description="Peptidase M3A/M3B catalytic" evidence="10">
    <location>
        <begin position="225"/>
        <end position="677"/>
    </location>
</feature>
<dbReference type="InterPro" id="IPR045666">
    <property type="entry name" value="OpdA_N"/>
</dbReference>
<evidence type="ECO:0000256" key="2">
    <source>
        <dbReference type="ARBA" id="ARBA00022670"/>
    </source>
</evidence>
<keyword evidence="4 9" id="KW-0378">Hydrolase</keyword>
<dbReference type="Pfam" id="PF01432">
    <property type="entry name" value="Peptidase_M3"/>
    <property type="match status" value="1"/>
</dbReference>
<gene>
    <name evidence="12" type="primary">prlC</name>
    <name evidence="12" type="ORF">ACFOEK_16600</name>
</gene>
<evidence type="ECO:0000256" key="9">
    <source>
        <dbReference type="RuleBase" id="RU003435"/>
    </source>
</evidence>
<keyword evidence="13" id="KW-1185">Reference proteome</keyword>
<dbReference type="InterPro" id="IPR024080">
    <property type="entry name" value="Neurolysin/TOP_N"/>
</dbReference>
<keyword evidence="2 9" id="KW-0645">Protease</keyword>
<dbReference type="InterPro" id="IPR045090">
    <property type="entry name" value="Pept_M3A_M3B"/>
</dbReference>
<dbReference type="CDD" id="cd06456">
    <property type="entry name" value="M3A_DCP"/>
    <property type="match status" value="1"/>
</dbReference>